<keyword evidence="2" id="KW-1185">Reference proteome</keyword>
<gene>
    <name evidence="1" type="ORF">EEDITHA_LOCUS1125</name>
</gene>
<organism evidence="1 2">
    <name type="scientific">Euphydryas editha</name>
    <name type="common">Edith's checkerspot</name>
    <dbReference type="NCBI Taxonomy" id="104508"/>
    <lineage>
        <taxon>Eukaryota</taxon>
        <taxon>Metazoa</taxon>
        <taxon>Ecdysozoa</taxon>
        <taxon>Arthropoda</taxon>
        <taxon>Hexapoda</taxon>
        <taxon>Insecta</taxon>
        <taxon>Pterygota</taxon>
        <taxon>Neoptera</taxon>
        <taxon>Endopterygota</taxon>
        <taxon>Lepidoptera</taxon>
        <taxon>Glossata</taxon>
        <taxon>Ditrysia</taxon>
        <taxon>Papilionoidea</taxon>
        <taxon>Nymphalidae</taxon>
        <taxon>Nymphalinae</taxon>
        <taxon>Euphydryas</taxon>
    </lineage>
</organism>
<reference evidence="1" key="1">
    <citation type="submission" date="2022-03" db="EMBL/GenBank/DDBJ databases">
        <authorList>
            <person name="Tunstrom K."/>
        </authorList>
    </citation>
    <scope>NUCLEOTIDE SEQUENCE</scope>
</reference>
<evidence type="ECO:0000313" key="2">
    <source>
        <dbReference type="Proteomes" id="UP001153954"/>
    </source>
</evidence>
<sequence>MNRLHLRGFHRIKMSRKQYFGGSNNLRGLEEAINNLAEDSDDDLEYDLAIIPPSQALLRMKKRVTLI</sequence>
<dbReference type="EMBL" id="CAKOGL010000003">
    <property type="protein sequence ID" value="CAH2084570.1"/>
    <property type="molecule type" value="Genomic_DNA"/>
</dbReference>
<dbReference type="Proteomes" id="UP001153954">
    <property type="component" value="Unassembled WGS sequence"/>
</dbReference>
<comment type="caution">
    <text evidence="1">The sequence shown here is derived from an EMBL/GenBank/DDBJ whole genome shotgun (WGS) entry which is preliminary data.</text>
</comment>
<dbReference type="AlphaFoldDB" id="A0AAU9TGF3"/>
<proteinExistence type="predicted"/>
<evidence type="ECO:0000313" key="1">
    <source>
        <dbReference type="EMBL" id="CAH2084570.1"/>
    </source>
</evidence>
<name>A0AAU9TGF3_EUPED</name>
<accession>A0AAU9TGF3</accession>
<protein>
    <submittedName>
        <fullName evidence="1">Uncharacterized protein</fullName>
    </submittedName>
</protein>